<organism evidence="1 2">
    <name type="scientific">Aphanothece sacrum FPU1</name>
    <dbReference type="NCBI Taxonomy" id="1920663"/>
    <lineage>
        <taxon>Bacteria</taxon>
        <taxon>Bacillati</taxon>
        <taxon>Cyanobacteriota</taxon>
        <taxon>Cyanophyceae</taxon>
        <taxon>Oscillatoriophycideae</taxon>
        <taxon>Chroococcales</taxon>
        <taxon>Aphanothecaceae</taxon>
        <taxon>Aphanothece</taxon>
    </lineage>
</organism>
<dbReference type="AlphaFoldDB" id="A0A401IDT9"/>
<keyword evidence="2" id="KW-1185">Reference proteome</keyword>
<gene>
    <name evidence="1" type="ORF">AsFPU1_0801</name>
</gene>
<proteinExistence type="predicted"/>
<reference evidence="2" key="1">
    <citation type="submission" date="2017-05" db="EMBL/GenBank/DDBJ databases">
        <title>Physiological properties and genetic analysis related to exopolysaccharide production of fresh-water unicellular cyanobacterium Aphanothece sacrum, Suizenji Nori, that has been cultured as a food source in Japan.</title>
        <authorList>
            <person name="Kanesaki Y."/>
            <person name="Yoshikawa S."/>
            <person name="Ohki K."/>
        </authorList>
    </citation>
    <scope>NUCLEOTIDE SEQUENCE [LARGE SCALE GENOMIC DNA]</scope>
    <source>
        <strain evidence="2">FPU1</strain>
    </source>
</reference>
<accession>A0A401IDT9</accession>
<dbReference type="EMBL" id="BDQK01000002">
    <property type="protein sequence ID" value="GBF79406.1"/>
    <property type="molecule type" value="Genomic_DNA"/>
</dbReference>
<sequence length="44" mass="4931">MKILVNADIETYLLLAVPIDSVIDCVTIMKGKIVDLINNHTNEF</sequence>
<dbReference type="RefSeq" id="WP_265415792.1">
    <property type="nucleotide sequence ID" value="NZ_BDQK01000002.1"/>
</dbReference>
<protein>
    <submittedName>
        <fullName evidence="1">Phycoerythrin beta subunit</fullName>
    </submittedName>
</protein>
<name>A0A401IDT9_APHSA</name>
<comment type="caution">
    <text evidence="1">The sequence shown here is derived from an EMBL/GenBank/DDBJ whole genome shotgun (WGS) entry which is preliminary data.</text>
</comment>
<dbReference type="Proteomes" id="UP000287247">
    <property type="component" value="Unassembled WGS sequence"/>
</dbReference>
<evidence type="ECO:0000313" key="2">
    <source>
        <dbReference type="Proteomes" id="UP000287247"/>
    </source>
</evidence>
<evidence type="ECO:0000313" key="1">
    <source>
        <dbReference type="EMBL" id="GBF79406.1"/>
    </source>
</evidence>